<proteinExistence type="inferred from homology"/>
<evidence type="ECO:0000256" key="5">
    <source>
        <dbReference type="ARBA" id="ARBA00022989"/>
    </source>
</evidence>
<evidence type="ECO:0000256" key="4">
    <source>
        <dbReference type="ARBA" id="ARBA00022692"/>
    </source>
</evidence>
<protein>
    <submittedName>
        <fullName evidence="8">Transmembrane protein</fullName>
    </submittedName>
</protein>
<dbReference type="EMBL" id="KB007868">
    <property type="protein sequence ID" value="ELR22960.1"/>
    <property type="molecule type" value="Genomic_DNA"/>
</dbReference>
<reference evidence="8 9" key="1">
    <citation type="journal article" date="2013" name="Genome Biol.">
        <title>Genome of Acanthamoeba castellanii highlights extensive lateral gene transfer and early evolution of tyrosine kinase signaling.</title>
        <authorList>
            <person name="Clarke M."/>
            <person name="Lohan A.J."/>
            <person name="Liu B."/>
            <person name="Lagkouvardos I."/>
            <person name="Roy S."/>
            <person name="Zafar N."/>
            <person name="Bertelli C."/>
            <person name="Schilde C."/>
            <person name="Kianianmomeni A."/>
            <person name="Burglin T.R."/>
            <person name="Frech C."/>
            <person name="Turcotte B."/>
            <person name="Kopec K.O."/>
            <person name="Synnott J.M."/>
            <person name="Choo C."/>
            <person name="Paponov I."/>
            <person name="Finkler A."/>
            <person name="Soon Heng Tan C."/>
            <person name="Hutchins A.P."/>
            <person name="Weinmeier T."/>
            <person name="Rattei T."/>
            <person name="Chu J.S."/>
            <person name="Gimenez G."/>
            <person name="Irimia M."/>
            <person name="Rigden D.J."/>
            <person name="Fitzpatrick D.A."/>
            <person name="Lorenzo-Morales J."/>
            <person name="Bateman A."/>
            <person name="Chiu C.H."/>
            <person name="Tang P."/>
            <person name="Hegemann P."/>
            <person name="Fromm H."/>
            <person name="Raoult D."/>
            <person name="Greub G."/>
            <person name="Miranda-Saavedra D."/>
            <person name="Chen N."/>
            <person name="Nash P."/>
            <person name="Ginger M.L."/>
            <person name="Horn M."/>
            <person name="Schaap P."/>
            <person name="Caler L."/>
            <person name="Loftus B."/>
        </authorList>
    </citation>
    <scope>NUCLEOTIDE SEQUENCE [LARGE SCALE GENOMIC DNA]</scope>
    <source>
        <strain evidence="8 9">Neff</strain>
    </source>
</reference>
<dbReference type="OMA" id="IWTIRIP"/>
<feature type="transmembrane region" description="Helical" evidence="7">
    <location>
        <begin position="356"/>
        <end position="377"/>
    </location>
</feature>
<evidence type="ECO:0000256" key="2">
    <source>
        <dbReference type="ARBA" id="ARBA00006690"/>
    </source>
</evidence>
<evidence type="ECO:0000313" key="8">
    <source>
        <dbReference type="EMBL" id="ELR22960.1"/>
    </source>
</evidence>
<dbReference type="RefSeq" id="XP_004352099.1">
    <property type="nucleotide sequence ID" value="XM_004352047.1"/>
</dbReference>
<dbReference type="KEGG" id="acan:ACA1_036530"/>
<accession>L8HCN5</accession>
<evidence type="ECO:0000256" key="1">
    <source>
        <dbReference type="ARBA" id="ARBA00004141"/>
    </source>
</evidence>
<dbReference type="GO" id="GO:0016020">
    <property type="term" value="C:membrane"/>
    <property type="evidence" value="ECO:0007669"/>
    <property type="project" value="UniProtKB-SubCell"/>
</dbReference>
<keyword evidence="6 7" id="KW-0472">Membrane</keyword>
<dbReference type="Proteomes" id="UP000011083">
    <property type="component" value="Unassembled WGS sequence"/>
</dbReference>
<keyword evidence="9" id="KW-1185">Reference proteome</keyword>
<evidence type="ECO:0000313" key="9">
    <source>
        <dbReference type="Proteomes" id="UP000011083"/>
    </source>
</evidence>
<feature type="transmembrane region" description="Helical" evidence="7">
    <location>
        <begin position="51"/>
        <end position="67"/>
    </location>
</feature>
<name>L8HCN5_ACACF</name>
<dbReference type="OrthoDB" id="416555at2759"/>
<feature type="transmembrane region" description="Helical" evidence="7">
    <location>
        <begin position="238"/>
        <end position="257"/>
    </location>
</feature>
<keyword evidence="3" id="KW-0813">Transport</keyword>
<dbReference type="GeneID" id="14923927"/>
<feature type="transmembrane region" description="Helical" evidence="7">
    <location>
        <begin position="150"/>
        <end position="169"/>
    </location>
</feature>
<dbReference type="Pfam" id="PF08627">
    <property type="entry name" value="CRT-like"/>
    <property type="match status" value="1"/>
</dbReference>
<feature type="transmembrane region" description="Helical" evidence="7">
    <location>
        <begin position="206"/>
        <end position="226"/>
    </location>
</feature>
<comment type="subcellular location">
    <subcellularLocation>
        <location evidence="1">Membrane</location>
        <topology evidence="1">Multi-pass membrane protein</topology>
    </subcellularLocation>
</comment>
<dbReference type="VEuPathDB" id="AmoebaDB:ACA1_036530"/>
<keyword evidence="4 7" id="KW-0812">Transmembrane</keyword>
<dbReference type="InterPro" id="IPR013936">
    <property type="entry name" value="CRT-like"/>
</dbReference>
<sequence length="462" mass="51736">MDELRMPDDDVPLLGKQASGQSWLARKQADFVQLFSAAYWRAKLTPETLRILLYFFLLVLFGIANSVTGRYNQMKFGSNYAWFNNQFTTLTYCVLAQIITSYKYFFTNDITDEMKAFPVWKFFLFGVFDGLAGFLFSIGAPNTPATLQNIINQTIIPMTMVASFIVLRARYGLGKIGGAGIILAGAFVALIPLFTSNKNSDNPPALWYAILIYVSNNVPQALSNVTKELAFGQVVLDVYYMGSWVAWFQLGVSLSLLPVTMLPGFGGISASDIPDQIQNGYFCLLGWNTLPGDSCEYNYLFTGMYVLVNFGYNIFILLVTKHASATLFTLAFALRLPLTQVVYTLHFIMFQFTEDFNWETIVSLVVVLLGFAIYSAASSPAEPEAGADEENKDLLGKDEPELTKERTVALFNPRLAGVPEQVFAVKPEAKDQLYLRKSYMYRLGIKTPQVVAYESNQRTNIN</sequence>
<organism evidence="8 9">
    <name type="scientific">Acanthamoeba castellanii (strain ATCC 30010 / Neff)</name>
    <dbReference type="NCBI Taxonomy" id="1257118"/>
    <lineage>
        <taxon>Eukaryota</taxon>
        <taxon>Amoebozoa</taxon>
        <taxon>Discosea</taxon>
        <taxon>Longamoebia</taxon>
        <taxon>Centramoebida</taxon>
        <taxon>Acanthamoebidae</taxon>
        <taxon>Acanthamoeba</taxon>
    </lineage>
</organism>
<feature type="transmembrane region" description="Helical" evidence="7">
    <location>
        <begin position="87"/>
        <end position="106"/>
    </location>
</feature>
<evidence type="ECO:0000256" key="7">
    <source>
        <dbReference type="SAM" id="Phobius"/>
    </source>
</evidence>
<dbReference type="PANTHER" id="PTHR31326">
    <property type="entry name" value="PROTEIN CLT2, CHLOROPLASTIC"/>
    <property type="match status" value="1"/>
</dbReference>
<evidence type="ECO:0000256" key="3">
    <source>
        <dbReference type="ARBA" id="ARBA00022448"/>
    </source>
</evidence>
<dbReference type="AlphaFoldDB" id="L8HCN5"/>
<feature type="transmembrane region" description="Helical" evidence="7">
    <location>
        <begin position="299"/>
        <end position="320"/>
    </location>
</feature>
<keyword evidence="5 7" id="KW-1133">Transmembrane helix</keyword>
<feature type="transmembrane region" description="Helical" evidence="7">
    <location>
        <begin position="176"/>
        <end position="194"/>
    </location>
</feature>
<comment type="similarity">
    <text evidence="2">Belongs to the CRT-like transporter family.</text>
</comment>
<gene>
    <name evidence="8" type="ORF">ACA1_036530</name>
</gene>
<feature type="transmembrane region" description="Helical" evidence="7">
    <location>
        <begin position="327"/>
        <end position="350"/>
    </location>
</feature>
<dbReference type="PANTHER" id="PTHR31326:SF1">
    <property type="entry name" value="PROTEIN CLT2, CHLOROPLASTIC"/>
    <property type="match status" value="1"/>
</dbReference>
<evidence type="ECO:0000256" key="6">
    <source>
        <dbReference type="ARBA" id="ARBA00023136"/>
    </source>
</evidence>
<feature type="transmembrane region" description="Helical" evidence="7">
    <location>
        <begin position="118"/>
        <end position="138"/>
    </location>
</feature>